<feature type="signal peptide" evidence="2">
    <location>
        <begin position="1"/>
        <end position="25"/>
    </location>
</feature>
<feature type="transmembrane region" description="Helical" evidence="1">
    <location>
        <begin position="502"/>
        <end position="525"/>
    </location>
</feature>
<evidence type="ECO:0000256" key="1">
    <source>
        <dbReference type="SAM" id="Phobius"/>
    </source>
</evidence>
<proteinExistence type="predicted"/>
<sequence>MRRPFIIHATFCILYINILFQKTDAVNKRFYSSGIADLVRTAFKRGLSRFINYQTSYSSDVFHYTQALQHGYDGLFSGESCRLSPMICSHDEQCCTRRCLCRRWLTMGEERYVKIKKIFDNFGFTLIRTKPNLFIINEKRFNRILNLFNIQQNHLQFIRTYQIQSHLKFDMIPISIDNIEFHRKMIKLNTCSTLTANGHGISKIIYSSINYDIEQLNYRTIYEDISLSKVCQNISNRFLFRRVNNPKFFVLKYLISLNKDMINIQIYIIIIGMTLSQASNIVYLENCTYSVDLYKEYLNMLWSSNDSRTLHIQAVYSLLSNKSLIPGHIYTYSSRLVAVIPFFVQCISTKNLPSTLYLPFTQCSSTIKNYILQKNSESTRTNLNLKTILTMNNVPLLYIGEYNLLLSNCSFQYNSTIYKLKSNEIFSFRIEYESSILTNCYSCNQRTSICYDKTCRCKSGTLPIKLYHDKQYCIDITKNCTIDSQRCLYSKSLRNNNYFNELIFILILLISFVFILFVLLIWYLFRNLKQNIEKDIDSNQSIFIIDKHEQTISTLSSIDSMNLNIENEYPKIIGEKNNGEILFILA</sequence>
<name>A0A819H4K8_9BILA</name>
<dbReference type="AlphaFoldDB" id="A0A819H4K8"/>
<dbReference type="EMBL" id="CAJOBD010002565">
    <property type="protein sequence ID" value="CAF3891665.1"/>
    <property type="molecule type" value="Genomic_DNA"/>
</dbReference>
<evidence type="ECO:0000313" key="4">
    <source>
        <dbReference type="Proteomes" id="UP000663836"/>
    </source>
</evidence>
<keyword evidence="1" id="KW-0472">Membrane</keyword>
<protein>
    <submittedName>
        <fullName evidence="3">Uncharacterized protein</fullName>
    </submittedName>
</protein>
<dbReference type="Proteomes" id="UP000663836">
    <property type="component" value="Unassembled WGS sequence"/>
</dbReference>
<keyword evidence="2" id="KW-0732">Signal</keyword>
<comment type="caution">
    <text evidence="3">The sequence shown here is derived from an EMBL/GenBank/DDBJ whole genome shotgun (WGS) entry which is preliminary data.</text>
</comment>
<reference evidence="3" key="1">
    <citation type="submission" date="2021-02" db="EMBL/GenBank/DDBJ databases">
        <authorList>
            <person name="Nowell W R."/>
        </authorList>
    </citation>
    <scope>NUCLEOTIDE SEQUENCE</scope>
</reference>
<evidence type="ECO:0000313" key="3">
    <source>
        <dbReference type="EMBL" id="CAF3891665.1"/>
    </source>
</evidence>
<keyword evidence="1" id="KW-1133">Transmembrane helix</keyword>
<keyword evidence="1" id="KW-0812">Transmembrane</keyword>
<evidence type="ECO:0000256" key="2">
    <source>
        <dbReference type="SAM" id="SignalP"/>
    </source>
</evidence>
<organism evidence="3 4">
    <name type="scientific">Rotaria sordida</name>
    <dbReference type="NCBI Taxonomy" id="392033"/>
    <lineage>
        <taxon>Eukaryota</taxon>
        <taxon>Metazoa</taxon>
        <taxon>Spiralia</taxon>
        <taxon>Gnathifera</taxon>
        <taxon>Rotifera</taxon>
        <taxon>Eurotatoria</taxon>
        <taxon>Bdelloidea</taxon>
        <taxon>Philodinida</taxon>
        <taxon>Philodinidae</taxon>
        <taxon>Rotaria</taxon>
    </lineage>
</organism>
<feature type="chain" id="PRO_5032282389" evidence="2">
    <location>
        <begin position="26"/>
        <end position="586"/>
    </location>
</feature>
<accession>A0A819H4K8</accession>
<gene>
    <name evidence="3" type="ORF">JBS370_LOCUS20398</name>
</gene>